<evidence type="ECO:0000313" key="3">
    <source>
        <dbReference type="Proteomes" id="UP000273252"/>
    </source>
</evidence>
<gene>
    <name evidence="2" type="ORF">DZ860_02370</name>
</gene>
<keyword evidence="3" id="KW-1185">Reference proteome</keyword>
<name>A0A3A6R2I1_9VIBR</name>
<comment type="caution">
    <text evidence="2">The sequence shown here is derived from an EMBL/GenBank/DDBJ whole genome shotgun (WGS) entry which is preliminary data.</text>
</comment>
<protein>
    <submittedName>
        <fullName evidence="2">DUF4402 domain-containing protein</fullName>
    </submittedName>
</protein>
<dbReference type="Proteomes" id="UP000273252">
    <property type="component" value="Unassembled WGS sequence"/>
</dbReference>
<keyword evidence="1" id="KW-0732">Signal</keyword>
<organism evidence="2 3">
    <name type="scientific">Vibrio sinensis</name>
    <dbReference type="NCBI Taxonomy" id="2302434"/>
    <lineage>
        <taxon>Bacteria</taxon>
        <taxon>Pseudomonadati</taxon>
        <taxon>Pseudomonadota</taxon>
        <taxon>Gammaproteobacteria</taxon>
        <taxon>Vibrionales</taxon>
        <taxon>Vibrionaceae</taxon>
        <taxon>Vibrio</taxon>
    </lineage>
</organism>
<evidence type="ECO:0000313" key="2">
    <source>
        <dbReference type="EMBL" id="RJX75544.1"/>
    </source>
</evidence>
<dbReference type="AlphaFoldDB" id="A0A3A6R2I1"/>
<proteinExistence type="predicted"/>
<reference evidence="2 3" key="1">
    <citation type="submission" date="2018-08" db="EMBL/GenBank/DDBJ databases">
        <title>Vibrio isolated from the Eastern China Marginal Seas.</title>
        <authorList>
            <person name="Li Y."/>
        </authorList>
    </citation>
    <scope>NUCLEOTIDE SEQUENCE [LARGE SCALE GENOMIC DNA]</scope>
    <source>
        <strain evidence="2 3">BEI233</strain>
    </source>
</reference>
<feature type="chain" id="PRO_5017332406" evidence="1">
    <location>
        <begin position="23"/>
        <end position="144"/>
    </location>
</feature>
<dbReference type="RefSeq" id="WP_120029300.1">
    <property type="nucleotide sequence ID" value="NZ_QVMU01000001.1"/>
</dbReference>
<feature type="signal peptide" evidence="1">
    <location>
        <begin position="1"/>
        <end position="22"/>
    </location>
</feature>
<dbReference type="InterPro" id="IPR025514">
    <property type="entry name" value="DUF4402"/>
</dbReference>
<dbReference type="OrthoDB" id="5828630at2"/>
<dbReference type="Pfam" id="PF14352">
    <property type="entry name" value="DUF4402"/>
    <property type="match status" value="1"/>
</dbReference>
<dbReference type="EMBL" id="QVMU01000001">
    <property type="protein sequence ID" value="RJX75544.1"/>
    <property type="molecule type" value="Genomic_DNA"/>
</dbReference>
<accession>A0A3A6R2I1</accession>
<evidence type="ECO:0000256" key="1">
    <source>
        <dbReference type="SAM" id="SignalP"/>
    </source>
</evidence>
<sequence length="144" mass="14351">MKAIITSAIATTLALSATNVVAATATFDASLVVQQAVSLVRDRHLDLGQITTDQTSDIVVGQGDAGAAQFTISGTDGASVGISVTNTTLTNKTSTIGINFDAPASLTLTGGAATLNIGATALVSAATLEDGTYSATTNVDVIYN</sequence>